<dbReference type="InterPro" id="IPR012336">
    <property type="entry name" value="Thioredoxin-like_fold"/>
</dbReference>
<dbReference type="InterPro" id="IPR013766">
    <property type="entry name" value="Thioredoxin_domain"/>
</dbReference>
<accession>A0A850Q855</accession>
<proteinExistence type="predicted"/>
<evidence type="ECO:0000313" key="3">
    <source>
        <dbReference type="EMBL" id="NVO22151.1"/>
    </source>
</evidence>
<dbReference type="AlphaFoldDB" id="A0A850Q855"/>
<reference evidence="3 4" key="1">
    <citation type="submission" date="2020-04" db="EMBL/GenBank/DDBJ databases">
        <title>Donghicola sp., a member of the Rhodobacteraceae family isolated from mangrove forest in Thailand.</title>
        <authorList>
            <person name="Charoenyingcharoen P."/>
            <person name="Yukphan P."/>
        </authorList>
    </citation>
    <scope>NUCLEOTIDE SEQUENCE [LARGE SCALE GENOMIC DNA]</scope>
    <source>
        <strain evidence="3 4">B5-SW-15</strain>
    </source>
</reference>
<evidence type="ECO:0000256" key="1">
    <source>
        <dbReference type="ARBA" id="ARBA00003565"/>
    </source>
</evidence>
<evidence type="ECO:0000259" key="2">
    <source>
        <dbReference type="PROSITE" id="PS51352"/>
    </source>
</evidence>
<sequence>MTRKLFASVLLAGAVLGGAFWLTSTPETSSSLLPAAAIAEETTADAPAAETEAKPVEVVEMVMGSADAPVTMVEYASFTCPHCKNFHTGPLKEIKKNYIDTGKVRLIFREAYFDRPGLWASMIARCGGPLRYFGIVDLIYENQSDWAHKKDPVEMVTDLRKFGKIAGLNDEQLDVCMSDAATAQALVDWYQANDAKDSITGTPTFIINGEKFPNSTYEEFAVKLDEAVAAAK</sequence>
<protein>
    <submittedName>
        <fullName evidence="3">DsbA family protein</fullName>
    </submittedName>
</protein>
<dbReference type="EMBL" id="JABCJE010000001">
    <property type="protein sequence ID" value="NVO22151.1"/>
    <property type="molecule type" value="Genomic_DNA"/>
</dbReference>
<name>A0A850Q855_9RHOB</name>
<gene>
    <name evidence="3" type="ORF">HJ536_02165</name>
</gene>
<dbReference type="Gene3D" id="3.40.30.10">
    <property type="entry name" value="Glutaredoxin"/>
    <property type="match status" value="1"/>
</dbReference>
<evidence type="ECO:0000313" key="4">
    <source>
        <dbReference type="Proteomes" id="UP000592216"/>
    </source>
</evidence>
<feature type="domain" description="Thioredoxin" evidence="2">
    <location>
        <begin position="33"/>
        <end position="229"/>
    </location>
</feature>
<dbReference type="Pfam" id="PF13462">
    <property type="entry name" value="Thioredoxin_4"/>
    <property type="match status" value="1"/>
</dbReference>
<dbReference type="PROSITE" id="PS51352">
    <property type="entry name" value="THIOREDOXIN_2"/>
    <property type="match status" value="1"/>
</dbReference>
<dbReference type="Proteomes" id="UP000592216">
    <property type="component" value="Unassembled WGS sequence"/>
</dbReference>
<dbReference type="RefSeq" id="WP_177156500.1">
    <property type="nucleotide sequence ID" value="NZ_JABCJE010000001.1"/>
</dbReference>
<dbReference type="SUPFAM" id="SSF52833">
    <property type="entry name" value="Thioredoxin-like"/>
    <property type="match status" value="1"/>
</dbReference>
<dbReference type="InterPro" id="IPR036249">
    <property type="entry name" value="Thioredoxin-like_sf"/>
</dbReference>
<comment type="function">
    <text evidence="1">May be required for disulfide bond formation in some proteins.</text>
</comment>
<comment type="caution">
    <text evidence="3">The sequence shown here is derived from an EMBL/GenBank/DDBJ whole genome shotgun (WGS) entry which is preliminary data.</text>
</comment>
<organism evidence="3 4">
    <name type="scientific">Donghicola mangrovi</name>
    <dbReference type="NCBI Taxonomy" id="2729614"/>
    <lineage>
        <taxon>Bacteria</taxon>
        <taxon>Pseudomonadati</taxon>
        <taxon>Pseudomonadota</taxon>
        <taxon>Alphaproteobacteria</taxon>
        <taxon>Rhodobacterales</taxon>
        <taxon>Roseobacteraceae</taxon>
        <taxon>Donghicola</taxon>
    </lineage>
</organism>